<comment type="caution">
    <text evidence="2">The sequence shown here is derived from an EMBL/GenBank/DDBJ whole genome shotgun (WGS) entry which is preliminary data.</text>
</comment>
<feature type="signal peptide" evidence="1">
    <location>
        <begin position="1"/>
        <end position="38"/>
    </location>
</feature>
<dbReference type="Pfam" id="PF07327">
    <property type="entry name" value="Neuroparsin"/>
    <property type="match status" value="1"/>
</dbReference>
<gene>
    <name evidence="2" type="primary">Np4-L</name>
    <name evidence="2" type="ORF">Hamer_G004155</name>
</gene>
<keyword evidence="1" id="KW-0732">Signal</keyword>
<dbReference type="EMBL" id="JAHLQT010033114">
    <property type="protein sequence ID" value="KAG7159516.1"/>
    <property type="molecule type" value="Genomic_DNA"/>
</dbReference>
<organism evidence="2 3">
    <name type="scientific">Homarus americanus</name>
    <name type="common">American lobster</name>
    <dbReference type="NCBI Taxonomy" id="6706"/>
    <lineage>
        <taxon>Eukaryota</taxon>
        <taxon>Metazoa</taxon>
        <taxon>Ecdysozoa</taxon>
        <taxon>Arthropoda</taxon>
        <taxon>Crustacea</taxon>
        <taxon>Multicrustacea</taxon>
        <taxon>Malacostraca</taxon>
        <taxon>Eumalacostraca</taxon>
        <taxon>Eucarida</taxon>
        <taxon>Decapoda</taxon>
        <taxon>Pleocyemata</taxon>
        <taxon>Astacidea</taxon>
        <taxon>Nephropoidea</taxon>
        <taxon>Nephropidae</taxon>
        <taxon>Homarus</taxon>
    </lineage>
</organism>
<protein>
    <submittedName>
        <fullName evidence="2">Neuroparsin 4-like</fullName>
    </submittedName>
</protein>
<reference evidence="2" key="1">
    <citation type="journal article" date="2021" name="Sci. Adv.">
        <title>The American lobster genome reveals insights on longevity, neural, and immune adaptations.</title>
        <authorList>
            <person name="Polinski J.M."/>
            <person name="Zimin A.V."/>
            <person name="Clark K.F."/>
            <person name="Kohn A.B."/>
            <person name="Sadowski N."/>
            <person name="Timp W."/>
            <person name="Ptitsyn A."/>
            <person name="Khanna P."/>
            <person name="Romanova D.Y."/>
            <person name="Williams P."/>
            <person name="Greenwood S.J."/>
            <person name="Moroz L.L."/>
            <person name="Walt D.R."/>
            <person name="Bodnar A.G."/>
        </authorList>
    </citation>
    <scope>NUCLEOTIDE SEQUENCE</scope>
    <source>
        <strain evidence="2">GMGI-L3</strain>
    </source>
</reference>
<evidence type="ECO:0000313" key="2">
    <source>
        <dbReference type="EMBL" id="KAG7159516.1"/>
    </source>
</evidence>
<accession>A0A8J5MQ07</accession>
<feature type="chain" id="PRO_5035219207" evidence="1">
    <location>
        <begin position="39"/>
        <end position="213"/>
    </location>
</feature>
<proteinExistence type="predicted"/>
<name>A0A8J5MQ07_HOMAM</name>
<dbReference type="Proteomes" id="UP000747542">
    <property type="component" value="Unassembled WGS sequence"/>
</dbReference>
<sequence length="213" mass="26420">MKVTRQQLQYINMKTLTTLITFFVTYFCLVLLFQEAAAAPRCDSHDSPAPTNCKYGTVRDWCRNGVCAKGPGESCGGYWYEYGKCGGGTFCLCGTCIGCSTIDGYEIIYNHLYWDHLYWDHLYWDHLYWDHLYWDHLYWDHLYWDHLYWDHLYWDHLYWDHLYWDHLYWDHLYWDHLYWDHLYWDHLYWDHLYWDHLYWDHLGRNISDLSVEA</sequence>
<dbReference type="InterPro" id="IPR010850">
    <property type="entry name" value="Neuroparsin"/>
</dbReference>
<keyword evidence="3" id="KW-1185">Reference proteome</keyword>
<dbReference type="InterPro" id="IPR009030">
    <property type="entry name" value="Growth_fac_rcpt_cys_sf"/>
</dbReference>
<evidence type="ECO:0000256" key="1">
    <source>
        <dbReference type="SAM" id="SignalP"/>
    </source>
</evidence>
<dbReference type="Gene3D" id="4.10.40.20">
    <property type="match status" value="1"/>
</dbReference>
<dbReference type="SUPFAM" id="SSF57184">
    <property type="entry name" value="Growth factor receptor domain"/>
    <property type="match status" value="1"/>
</dbReference>
<evidence type="ECO:0000313" key="3">
    <source>
        <dbReference type="Proteomes" id="UP000747542"/>
    </source>
</evidence>
<dbReference type="AlphaFoldDB" id="A0A8J5MQ07"/>